<gene>
    <name evidence="1" type="ORF">NSU_3308</name>
</gene>
<sequence>MRPAVGEVMFFGAEPRKFAALNDNRLIGQTEALFEMAFMYGQVDLRHFWEEGLHGSIIGQIDQNFEAFASACLATLNAGATAITISRGE</sequence>
<keyword evidence="2" id="KW-1185">Reference proteome</keyword>
<dbReference type="EMBL" id="AGFM01000054">
    <property type="protein sequence ID" value="EHJ59726.1"/>
    <property type="molecule type" value="Genomic_DNA"/>
</dbReference>
<protein>
    <submittedName>
        <fullName evidence="1">Uncharacterized protein</fullName>
    </submittedName>
</protein>
<comment type="caution">
    <text evidence="1">The sequence shown here is derived from an EMBL/GenBank/DDBJ whole genome shotgun (WGS) entry which is preliminary data.</text>
</comment>
<dbReference type="PATRIC" id="fig|1088721.3.peg.3264"/>
<proteinExistence type="predicted"/>
<dbReference type="AlphaFoldDB" id="G6EG37"/>
<dbReference type="Gene3D" id="2.40.100.20">
    <property type="match status" value="1"/>
</dbReference>
<dbReference type="KEGG" id="npn:JI59_22445"/>
<name>G6EG37_9SPHN</name>
<evidence type="ECO:0000313" key="2">
    <source>
        <dbReference type="Proteomes" id="UP000004030"/>
    </source>
</evidence>
<dbReference type="Proteomes" id="UP000004030">
    <property type="component" value="Unassembled WGS sequence"/>
</dbReference>
<organism evidence="1 2">
    <name type="scientific">Novosphingobium pentaromativorans US6-1</name>
    <dbReference type="NCBI Taxonomy" id="1088721"/>
    <lineage>
        <taxon>Bacteria</taxon>
        <taxon>Pseudomonadati</taxon>
        <taxon>Pseudomonadota</taxon>
        <taxon>Alphaproteobacteria</taxon>
        <taxon>Sphingomonadales</taxon>
        <taxon>Sphingomonadaceae</taxon>
        <taxon>Novosphingobium</taxon>
    </lineage>
</organism>
<accession>G6EG37</accession>
<reference evidence="1 2" key="1">
    <citation type="journal article" date="2012" name="J. Bacteriol.">
        <title>Genome sequence of benzo(a)pyrene-degrading bacterium Novosphingobium pentaromativorans US6-1.</title>
        <authorList>
            <person name="Luo Y.R."/>
            <person name="Kang S.G."/>
            <person name="Kim S.J."/>
            <person name="Kim M.R."/>
            <person name="Li N."/>
            <person name="Lee J.H."/>
            <person name="Kwon K.K."/>
        </authorList>
    </citation>
    <scope>NUCLEOTIDE SEQUENCE [LARGE SCALE GENOMIC DNA]</scope>
    <source>
        <strain evidence="1 2">US6-1</strain>
    </source>
</reference>
<evidence type="ECO:0000313" key="1">
    <source>
        <dbReference type="EMBL" id="EHJ59726.1"/>
    </source>
</evidence>